<feature type="domain" description="RNA polymerase sigma factor 70 region 4 type 2" evidence="5">
    <location>
        <begin position="138"/>
        <end position="190"/>
    </location>
</feature>
<dbReference type="SUPFAM" id="SSF88946">
    <property type="entry name" value="Sigma2 domain of RNA polymerase sigma factors"/>
    <property type="match status" value="1"/>
</dbReference>
<sequence>MIKFLELKIINKEKYNDEKDIWSRIKKGDQKALGKLYELYIDELFAYGITLNSDKNRVLDSIHDLFVDLYKYRSKLANTSNVKFYLLLSLKRKIFKDKSKEFVLFENSKFLSNEFDINDDNSAEEKIIENELLIEKSDMLQGMLNSLSKTQRLGLKLRFYQNKSYKEIAEILNISESSARTTIYRAIKELRKISSLMVLIILFLLLF</sequence>
<proteinExistence type="inferred from homology"/>
<dbReference type="Gene3D" id="1.10.1740.10">
    <property type="match status" value="1"/>
</dbReference>
<evidence type="ECO:0000256" key="1">
    <source>
        <dbReference type="ARBA" id="ARBA00010641"/>
    </source>
</evidence>
<comment type="similarity">
    <text evidence="1">Belongs to the sigma-70 factor family. ECF subfamily.</text>
</comment>
<dbReference type="NCBIfam" id="TIGR02937">
    <property type="entry name" value="sigma70-ECF"/>
    <property type="match status" value="1"/>
</dbReference>
<accession>A0A5D0J191</accession>
<keyword evidence="7" id="KW-1185">Reference proteome</keyword>
<dbReference type="AlphaFoldDB" id="A0A5D0J191"/>
<name>A0A5D0J191_9FLAO</name>
<evidence type="ECO:0000256" key="2">
    <source>
        <dbReference type="ARBA" id="ARBA00023015"/>
    </source>
</evidence>
<dbReference type="SUPFAM" id="SSF88659">
    <property type="entry name" value="Sigma3 and sigma4 domains of RNA polymerase sigma factors"/>
    <property type="match status" value="1"/>
</dbReference>
<evidence type="ECO:0000256" key="4">
    <source>
        <dbReference type="ARBA" id="ARBA00023163"/>
    </source>
</evidence>
<evidence type="ECO:0000256" key="3">
    <source>
        <dbReference type="ARBA" id="ARBA00023082"/>
    </source>
</evidence>
<keyword evidence="4" id="KW-0804">Transcription</keyword>
<dbReference type="InterPro" id="IPR013249">
    <property type="entry name" value="RNA_pol_sigma70_r4_t2"/>
</dbReference>
<dbReference type="GO" id="GO:0006352">
    <property type="term" value="P:DNA-templated transcription initiation"/>
    <property type="evidence" value="ECO:0007669"/>
    <property type="project" value="InterPro"/>
</dbReference>
<dbReference type="InterPro" id="IPR013324">
    <property type="entry name" value="RNA_pol_sigma_r3/r4-like"/>
</dbReference>
<dbReference type="Proteomes" id="UP000323930">
    <property type="component" value="Unassembled WGS sequence"/>
</dbReference>
<gene>
    <name evidence="6" type="ORF">FUA24_03665</name>
</gene>
<evidence type="ECO:0000313" key="6">
    <source>
        <dbReference type="EMBL" id="TYA89241.1"/>
    </source>
</evidence>
<evidence type="ECO:0000259" key="5">
    <source>
        <dbReference type="Pfam" id="PF08281"/>
    </source>
</evidence>
<dbReference type="Gene3D" id="1.10.10.10">
    <property type="entry name" value="Winged helix-like DNA-binding domain superfamily/Winged helix DNA-binding domain"/>
    <property type="match status" value="1"/>
</dbReference>
<evidence type="ECO:0000313" key="7">
    <source>
        <dbReference type="Proteomes" id="UP000323930"/>
    </source>
</evidence>
<dbReference type="InterPro" id="IPR013325">
    <property type="entry name" value="RNA_pol_sigma_r2"/>
</dbReference>
<protein>
    <submittedName>
        <fullName evidence="6">RNA polymerase sigma factor</fullName>
    </submittedName>
</protein>
<dbReference type="GO" id="GO:0003677">
    <property type="term" value="F:DNA binding"/>
    <property type="evidence" value="ECO:0007669"/>
    <property type="project" value="InterPro"/>
</dbReference>
<dbReference type="Pfam" id="PF08281">
    <property type="entry name" value="Sigma70_r4_2"/>
    <property type="match status" value="1"/>
</dbReference>
<dbReference type="CDD" id="cd06171">
    <property type="entry name" value="Sigma70_r4"/>
    <property type="match status" value="1"/>
</dbReference>
<dbReference type="InterPro" id="IPR014284">
    <property type="entry name" value="RNA_pol_sigma-70_dom"/>
</dbReference>
<dbReference type="EMBL" id="VSDQ01000241">
    <property type="protein sequence ID" value="TYA89241.1"/>
    <property type="molecule type" value="Genomic_DNA"/>
</dbReference>
<dbReference type="OrthoDB" id="9150024at2"/>
<comment type="caution">
    <text evidence="6">The sequence shown here is derived from an EMBL/GenBank/DDBJ whole genome shotgun (WGS) entry which is preliminary data.</text>
</comment>
<dbReference type="InterPro" id="IPR036388">
    <property type="entry name" value="WH-like_DNA-bd_sf"/>
</dbReference>
<dbReference type="InterPro" id="IPR039425">
    <property type="entry name" value="RNA_pol_sigma-70-like"/>
</dbReference>
<reference evidence="6 7" key="1">
    <citation type="submission" date="2019-08" db="EMBL/GenBank/DDBJ databases">
        <title>Seonamhaeicola sediminis sp. nov., isolated from marine sediment.</title>
        <authorList>
            <person name="Cao W.R."/>
        </authorList>
    </citation>
    <scope>NUCLEOTIDE SEQUENCE [LARGE SCALE GENOMIC DNA]</scope>
    <source>
        <strain evidence="6 7">B011</strain>
    </source>
</reference>
<dbReference type="PANTHER" id="PTHR43133">
    <property type="entry name" value="RNA POLYMERASE ECF-TYPE SIGMA FACTO"/>
    <property type="match status" value="1"/>
</dbReference>
<keyword evidence="2" id="KW-0805">Transcription regulation</keyword>
<keyword evidence="3" id="KW-0731">Sigma factor</keyword>
<organism evidence="6 7">
    <name type="scientific">Seonamhaeicola marinus</name>
    <dbReference type="NCBI Taxonomy" id="1912246"/>
    <lineage>
        <taxon>Bacteria</taxon>
        <taxon>Pseudomonadati</taxon>
        <taxon>Bacteroidota</taxon>
        <taxon>Flavobacteriia</taxon>
        <taxon>Flavobacteriales</taxon>
        <taxon>Flavobacteriaceae</taxon>
    </lineage>
</organism>
<dbReference type="GO" id="GO:0016987">
    <property type="term" value="F:sigma factor activity"/>
    <property type="evidence" value="ECO:0007669"/>
    <property type="project" value="UniProtKB-KW"/>
</dbReference>
<dbReference type="PANTHER" id="PTHR43133:SF46">
    <property type="entry name" value="RNA POLYMERASE SIGMA-70 FACTOR ECF SUBFAMILY"/>
    <property type="match status" value="1"/>
</dbReference>